<organism evidence="4 5">
    <name type="scientific">Rhodohalobacter sulfatireducens</name>
    <dbReference type="NCBI Taxonomy" id="2911366"/>
    <lineage>
        <taxon>Bacteria</taxon>
        <taxon>Pseudomonadati</taxon>
        <taxon>Balneolota</taxon>
        <taxon>Balneolia</taxon>
        <taxon>Balneolales</taxon>
        <taxon>Balneolaceae</taxon>
        <taxon>Rhodohalobacter</taxon>
    </lineage>
</organism>
<reference evidence="4" key="1">
    <citation type="submission" date="2022-01" db="EMBL/GenBank/DDBJ databases">
        <authorList>
            <person name="Wang Y."/>
        </authorList>
    </citation>
    <scope>NUCLEOTIDE SEQUENCE</scope>
    <source>
        <strain evidence="4">WB101</strain>
    </source>
</reference>
<dbReference type="PANTHER" id="PTHR39425:SF1">
    <property type="entry name" value="CYTOCHROME C7-LIKE DOMAIN-CONTAINING PROTEIN"/>
    <property type="match status" value="1"/>
</dbReference>
<keyword evidence="2" id="KW-0472">Membrane</keyword>
<dbReference type="PANTHER" id="PTHR39425">
    <property type="entry name" value="LIPOPROTEIN CYTOCHROME C"/>
    <property type="match status" value="1"/>
</dbReference>
<evidence type="ECO:0000313" key="4">
    <source>
        <dbReference type="EMBL" id="MCG2588979.1"/>
    </source>
</evidence>
<sequence length="215" mass="24599">MAQIFPKWTNDAPRRILLGSIIFLNAIVFSVWYFFSPEFTDVGYAPEQPVPFSHTIHAGQLGMDCKYCHTQVEESKYANIPATQTCMNCHNQVQVQNPENVEAIIESWETGEPIEWTRVHMLPDYAYFNHSAHVNVGVGCESCHGRIDRMEKVYQAEPLSMGWCMDCHREPEKHLRPVSEVTTMGYEVENQIEVGLDLVSKHNISAPTYCQGCHY</sequence>
<evidence type="ECO:0000256" key="2">
    <source>
        <dbReference type="SAM" id="Phobius"/>
    </source>
</evidence>
<feature type="transmembrane region" description="Helical" evidence="2">
    <location>
        <begin position="16"/>
        <end position="35"/>
    </location>
</feature>
<name>A0ABS9KDP1_9BACT</name>
<dbReference type="Pfam" id="PF14522">
    <property type="entry name" value="Cytochrome_C7"/>
    <property type="match status" value="2"/>
</dbReference>
<dbReference type="Gene3D" id="3.90.10.10">
    <property type="entry name" value="Cytochrome C3"/>
    <property type="match status" value="2"/>
</dbReference>
<dbReference type="EMBL" id="JAKLWS010000011">
    <property type="protein sequence ID" value="MCG2588979.1"/>
    <property type="molecule type" value="Genomic_DNA"/>
</dbReference>
<gene>
    <name evidence="4" type="ORF">L6773_10395</name>
</gene>
<dbReference type="CDD" id="cd08168">
    <property type="entry name" value="Cytochrom_C3"/>
    <property type="match status" value="1"/>
</dbReference>
<keyword evidence="2" id="KW-1133">Transmembrane helix</keyword>
<accession>A0ABS9KDP1</accession>
<keyword evidence="2" id="KW-0812">Transmembrane</keyword>
<protein>
    <submittedName>
        <fullName evidence="4">Cytochrome c family protein</fullName>
    </submittedName>
</protein>
<comment type="caution">
    <text evidence="4">The sequence shown here is derived from an EMBL/GenBank/DDBJ whole genome shotgun (WGS) entry which is preliminary data.</text>
</comment>
<keyword evidence="5" id="KW-1185">Reference proteome</keyword>
<keyword evidence="1" id="KW-0479">Metal-binding</keyword>
<dbReference type="Proteomes" id="UP001165366">
    <property type="component" value="Unassembled WGS sequence"/>
</dbReference>
<evidence type="ECO:0000259" key="3">
    <source>
        <dbReference type="Pfam" id="PF14522"/>
    </source>
</evidence>
<reference evidence="4" key="2">
    <citation type="submission" date="2024-05" db="EMBL/GenBank/DDBJ databases">
        <title>Rhodohalobacter halophilus gen. nov., sp. nov., a moderately halophilic member of the family Balneolaceae.</title>
        <authorList>
            <person name="Xia J."/>
        </authorList>
    </citation>
    <scope>NUCLEOTIDE SEQUENCE</scope>
    <source>
        <strain evidence="4">WB101</strain>
    </source>
</reference>
<dbReference type="PRINTS" id="PR00609">
    <property type="entry name" value="CYTOCHROMEC3"/>
</dbReference>
<dbReference type="InterPro" id="IPR036280">
    <property type="entry name" value="Multihaem_cyt_sf"/>
</dbReference>
<feature type="domain" description="Cytochrome c7-like" evidence="3">
    <location>
        <begin position="127"/>
        <end position="214"/>
    </location>
</feature>
<dbReference type="SUPFAM" id="SSF48695">
    <property type="entry name" value="Multiheme cytochromes"/>
    <property type="match status" value="1"/>
</dbReference>
<evidence type="ECO:0000313" key="5">
    <source>
        <dbReference type="Proteomes" id="UP001165366"/>
    </source>
</evidence>
<evidence type="ECO:0000256" key="1">
    <source>
        <dbReference type="ARBA" id="ARBA00022723"/>
    </source>
</evidence>
<proteinExistence type="predicted"/>
<dbReference type="RefSeq" id="WP_237854116.1">
    <property type="nucleotide sequence ID" value="NZ_JAKLWS010000011.1"/>
</dbReference>
<dbReference type="InterPro" id="IPR029467">
    <property type="entry name" value="Cyt_c7-like"/>
</dbReference>
<feature type="domain" description="Cytochrome c7-like" evidence="3">
    <location>
        <begin position="51"/>
        <end position="96"/>
    </location>
</feature>
<dbReference type="InterPro" id="IPR002322">
    <property type="entry name" value="Cyt_c_III"/>
</dbReference>